<proteinExistence type="predicted"/>
<organism evidence="3">
    <name type="scientific">Cladocopium goreaui</name>
    <dbReference type="NCBI Taxonomy" id="2562237"/>
    <lineage>
        <taxon>Eukaryota</taxon>
        <taxon>Sar</taxon>
        <taxon>Alveolata</taxon>
        <taxon>Dinophyceae</taxon>
        <taxon>Suessiales</taxon>
        <taxon>Symbiodiniaceae</taxon>
        <taxon>Cladocopium</taxon>
    </lineage>
</organism>
<dbReference type="Pfam" id="PF13041">
    <property type="entry name" value="PPR_2"/>
    <property type="match status" value="1"/>
</dbReference>
<evidence type="ECO:0000256" key="2">
    <source>
        <dbReference type="PROSITE-ProRule" id="PRU00708"/>
    </source>
</evidence>
<evidence type="ECO:0000313" key="4">
    <source>
        <dbReference type="EMBL" id="CAL4762921.1"/>
    </source>
</evidence>
<dbReference type="AlphaFoldDB" id="A0A9P1BLL8"/>
<name>A0A9P1BLL8_9DINO</name>
<evidence type="ECO:0000313" key="5">
    <source>
        <dbReference type="Proteomes" id="UP001152797"/>
    </source>
</evidence>
<dbReference type="NCBIfam" id="TIGR00756">
    <property type="entry name" value="PPR"/>
    <property type="match status" value="1"/>
</dbReference>
<feature type="repeat" description="PPR" evidence="2">
    <location>
        <begin position="245"/>
        <end position="279"/>
    </location>
</feature>
<reference evidence="4 5" key="2">
    <citation type="submission" date="2024-05" db="EMBL/GenBank/DDBJ databases">
        <authorList>
            <person name="Chen Y."/>
            <person name="Shah S."/>
            <person name="Dougan E. K."/>
            <person name="Thang M."/>
            <person name="Chan C."/>
        </authorList>
    </citation>
    <scope>NUCLEOTIDE SEQUENCE [LARGE SCALE GENOMIC DNA]</scope>
</reference>
<dbReference type="Gene3D" id="1.25.40.10">
    <property type="entry name" value="Tetratricopeptide repeat domain"/>
    <property type="match status" value="2"/>
</dbReference>
<dbReference type="EMBL" id="CAMXCT010000213">
    <property type="protein sequence ID" value="CAI3975609.1"/>
    <property type="molecule type" value="Genomic_DNA"/>
</dbReference>
<accession>A0A9P1BLL8</accession>
<dbReference type="PANTHER" id="PTHR47936">
    <property type="entry name" value="PPR_LONG DOMAIN-CONTAINING PROTEIN"/>
    <property type="match status" value="1"/>
</dbReference>
<gene>
    <name evidence="3" type="ORF">C1SCF055_LOCUS3907</name>
</gene>
<evidence type="ECO:0008006" key="6">
    <source>
        <dbReference type="Google" id="ProtNLM"/>
    </source>
</evidence>
<dbReference type="EMBL" id="CAMXCT020000213">
    <property type="protein sequence ID" value="CAL1128984.1"/>
    <property type="molecule type" value="Genomic_DNA"/>
</dbReference>
<dbReference type="OrthoDB" id="185373at2759"/>
<keyword evidence="5" id="KW-1185">Reference proteome</keyword>
<comment type="caution">
    <text evidence="3">The sequence shown here is derived from an EMBL/GenBank/DDBJ whole genome shotgun (WGS) entry which is preliminary data.</text>
</comment>
<evidence type="ECO:0000313" key="3">
    <source>
        <dbReference type="EMBL" id="CAI3975609.1"/>
    </source>
</evidence>
<dbReference type="InterPro" id="IPR002885">
    <property type="entry name" value="PPR_rpt"/>
</dbReference>
<dbReference type="PANTHER" id="PTHR47936:SF1">
    <property type="entry name" value="PENTATRICOPEPTIDE REPEAT-CONTAINING PROTEIN GUN1, CHLOROPLASTIC"/>
    <property type="match status" value="1"/>
</dbReference>
<evidence type="ECO:0000256" key="1">
    <source>
        <dbReference type="ARBA" id="ARBA00022737"/>
    </source>
</evidence>
<dbReference type="PROSITE" id="PS51375">
    <property type="entry name" value="PPR"/>
    <property type="match status" value="1"/>
</dbReference>
<keyword evidence="1" id="KW-0677">Repeat</keyword>
<dbReference type="Proteomes" id="UP001152797">
    <property type="component" value="Unassembled WGS sequence"/>
</dbReference>
<sequence>MRIERGQESLQLVVMQADDAFGKQMPIEPRSGSESTLISALGIGRRSPPQGSGTAKVMPDNTGRALQRMARARSVSSATNAKERNSQWHMGLQFLGDIHASGVTLDIMNYVAGISACAPGSRWQRALHFLEEIVGASFRPSAICHNAAVTCCHRAEQWPQSLQLWTSMWTHKILPDTVTVSSTISVHGCGSQWWMSSALTETLLRHELLPDLVFYNTILTSTSWPLALHLLQDPPDPRILRMSPDTVSFNASMNACAKAGEWQVALHLFEQMKSRSIVPDVFSYSSIMTCCEWRLALAFLQQMQSEKLSPDLPCFNALLSSCHRSSESILMMQLFSKMFSIRLTPDSSSYTVAIQEQMN</sequence>
<dbReference type="EMBL" id="CAMXCT030000213">
    <property type="protein sequence ID" value="CAL4762921.1"/>
    <property type="molecule type" value="Genomic_DNA"/>
</dbReference>
<dbReference type="InterPro" id="IPR011990">
    <property type="entry name" value="TPR-like_helical_dom_sf"/>
</dbReference>
<protein>
    <recommendedName>
        <fullName evidence="6">Pentatricopeptide repeat-containing protein</fullName>
    </recommendedName>
</protein>
<reference evidence="3" key="1">
    <citation type="submission" date="2022-10" db="EMBL/GenBank/DDBJ databases">
        <authorList>
            <person name="Chen Y."/>
            <person name="Dougan E. K."/>
            <person name="Chan C."/>
            <person name="Rhodes N."/>
            <person name="Thang M."/>
        </authorList>
    </citation>
    <scope>NUCLEOTIDE SEQUENCE</scope>
</reference>